<evidence type="ECO:0000256" key="6">
    <source>
        <dbReference type="ARBA" id="ARBA00022496"/>
    </source>
</evidence>
<evidence type="ECO:0000256" key="5">
    <source>
        <dbReference type="ARBA" id="ARBA00022448"/>
    </source>
</evidence>
<dbReference type="Pfam" id="PF01491">
    <property type="entry name" value="Frataxin_Cyay"/>
    <property type="match status" value="1"/>
</dbReference>
<dbReference type="InterPro" id="IPR020895">
    <property type="entry name" value="Frataxin_CS"/>
</dbReference>
<evidence type="ECO:0000256" key="7">
    <source>
        <dbReference type="ARBA" id="ARBA00022946"/>
    </source>
</evidence>
<dbReference type="GO" id="GO:0004322">
    <property type="term" value="F:ferroxidase activity"/>
    <property type="evidence" value="ECO:0007669"/>
    <property type="project" value="UniProtKB-EC"/>
</dbReference>
<dbReference type="PROSITE" id="PS01344">
    <property type="entry name" value="FRATAXIN_1"/>
    <property type="match status" value="1"/>
</dbReference>
<dbReference type="HOGENOM" id="CLU_080880_2_4_1"/>
<dbReference type="InterPro" id="IPR017789">
    <property type="entry name" value="Frataxin"/>
</dbReference>
<evidence type="ECO:0000256" key="4">
    <source>
        <dbReference type="ARBA" id="ARBA00022434"/>
    </source>
</evidence>
<keyword evidence="14" id="KW-1185">Reference proteome</keyword>
<dbReference type="InterPro" id="IPR036524">
    <property type="entry name" value="Frataxin/CyaY_sf"/>
</dbReference>
<dbReference type="GO" id="GO:0006979">
    <property type="term" value="P:response to oxidative stress"/>
    <property type="evidence" value="ECO:0007669"/>
    <property type="project" value="EnsemblFungi"/>
</dbReference>
<keyword evidence="4" id="KW-0409">Iron storage</keyword>
<comment type="catalytic activity">
    <reaction evidence="12">
        <text>4 Fe(2+) + O2 + 4 H(+) = 4 Fe(3+) + 2 H2O</text>
        <dbReference type="Rhea" id="RHEA:11148"/>
        <dbReference type="ChEBI" id="CHEBI:15377"/>
        <dbReference type="ChEBI" id="CHEBI:15378"/>
        <dbReference type="ChEBI" id="CHEBI:15379"/>
        <dbReference type="ChEBI" id="CHEBI:29033"/>
        <dbReference type="ChEBI" id="CHEBI:29034"/>
        <dbReference type="EC" id="1.16.3.1"/>
    </reaction>
</comment>
<protein>
    <recommendedName>
        <fullName evidence="3">ferroxidase</fullName>
        <ecNumber evidence="3">1.16.3.1</ecNumber>
    </recommendedName>
</protein>
<dbReference type="GO" id="GO:0006121">
    <property type="term" value="P:mitochondrial electron transport, succinate to ubiquinone"/>
    <property type="evidence" value="ECO:0007669"/>
    <property type="project" value="EnsemblFungi"/>
</dbReference>
<dbReference type="GO" id="GO:0042802">
    <property type="term" value="F:identical protein binding"/>
    <property type="evidence" value="ECO:0007669"/>
    <property type="project" value="EnsemblFungi"/>
</dbReference>
<dbReference type="OrthoDB" id="1897642at2759"/>
<dbReference type="KEGG" id="kaf:KAFR_0A06890"/>
<evidence type="ECO:0000256" key="2">
    <source>
        <dbReference type="ARBA" id="ARBA00008183"/>
    </source>
</evidence>
<dbReference type="GO" id="GO:0008199">
    <property type="term" value="F:ferric iron binding"/>
    <property type="evidence" value="ECO:0007669"/>
    <property type="project" value="InterPro"/>
</dbReference>
<evidence type="ECO:0000256" key="8">
    <source>
        <dbReference type="ARBA" id="ARBA00023002"/>
    </source>
</evidence>
<evidence type="ECO:0000313" key="13">
    <source>
        <dbReference type="EMBL" id="CCF56124.1"/>
    </source>
</evidence>
<dbReference type="STRING" id="1071382.H2AP24"/>
<dbReference type="Gene3D" id="3.30.920.10">
    <property type="entry name" value="Frataxin/CyaY"/>
    <property type="match status" value="1"/>
</dbReference>
<keyword evidence="11" id="KW-0496">Mitochondrion</keyword>
<dbReference type="InParanoid" id="H2AP24"/>
<dbReference type="GO" id="GO:0010040">
    <property type="term" value="P:response to iron(II) ion"/>
    <property type="evidence" value="ECO:0007669"/>
    <property type="project" value="EnsemblFungi"/>
</dbReference>
<evidence type="ECO:0000313" key="14">
    <source>
        <dbReference type="Proteomes" id="UP000005220"/>
    </source>
</evidence>
<keyword evidence="8" id="KW-0560">Oxidoreductase</keyword>
<dbReference type="NCBIfam" id="TIGR03421">
    <property type="entry name" value="FeS_CyaY"/>
    <property type="match status" value="1"/>
</dbReference>
<accession>H2AP24</accession>
<dbReference type="GO" id="GO:0008198">
    <property type="term" value="F:ferrous iron binding"/>
    <property type="evidence" value="ECO:0007669"/>
    <property type="project" value="EnsemblFungi"/>
</dbReference>
<keyword evidence="10" id="KW-0406">Ion transport</keyword>
<comment type="subcellular location">
    <subcellularLocation>
        <location evidence="1">Mitochondrion</location>
    </subcellularLocation>
</comment>
<dbReference type="GO" id="GO:0016226">
    <property type="term" value="P:iron-sulfur cluster assembly"/>
    <property type="evidence" value="ECO:0007669"/>
    <property type="project" value="EnsemblFungi"/>
</dbReference>
<dbReference type="Proteomes" id="UP000005220">
    <property type="component" value="Chromosome 1"/>
</dbReference>
<dbReference type="EMBL" id="HE650821">
    <property type="protein sequence ID" value="CCF56124.1"/>
    <property type="molecule type" value="Genomic_DNA"/>
</dbReference>
<evidence type="ECO:0000256" key="3">
    <source>
        <dbReference type="ARBA" id="ARBA00013107"/>
    </source>
</evidence>
<proteinExistence type="inferred from homology"/>
<dbReference type="AlphaFoldDB" id="H2AP24"/>
<organism evidence="13 14">
    <name type="scientific">Kazachstania africana (strain ATCC 22294 / BCRC 22015 / CBS 2517 / CECT 1963 / NBRC 1671 / NRRL Y-8276)</name>
    <name type="common">Yeast</name>
    <name type="synonym">Kluyveromyces africanus</name>
    <dbReference type="NCBI Taxonomy" id="1071382"/>
    <lineage>
        <taxon>Eukaryota</taxon>
        <taxon>Fungi</taxon>
        <taxon>Dikarya</taxon>
        <taxon>Ascomycota</taxon>
        <taxon>Saccharomycotina</taxon>
        <taxon>Saccharomycetes</taxon>
        <taxon>Saccharomycetales</taxon>
        <taxon>Saccharomycetaceae</taxon>
        <taxon>Kazachstania</taxon>
    </lineage>
</organism>
<dbReference type="GO" id="GO:0034986">
    <property type="term" value="F:iron chaperone activity"/>
    <property type="evidence" value="ECO:0007669"/>
    <property type="project" value="EnsemblFungi"/>
</dbReference>
<dbReference type="GO" id="GO:0006749">
    <property type="term" value="P:glutathione metabolic process"/>
    <property type="evidence" value="ECO:0007669"/>
    <property type="project" value="EnsemblFungi"/>
</dbReference>
<keyword evidence="5" id="KW-0813">Transport</keyword>
<reference evidence="13 14" key="1">
    <citation type="journal article" date="2011" name="Proc. Natl. Acad. Sci. U.S.A.">
        <title>Evolutionary erosion of yeast sex chromosomes by mating-type switching accidents.</title>
        <authorList>
            <person name="Gordon J.L."/>
            <person name="Armisen D."/>
            <person name="Proux-Wera E."/>
            <person name="Oheigeartaigh S.S."/>
            <person name="Byrne K.P."/>
            <person name="Wolfe K.H."/>
        </authorList>
    </citation>
    <scope>NUCLEOTIDE SEQUENCE [LARGE SCALE GENOMIC DNA]</scope>
    <source>
        <strain evidence="14">ATCC 22294 / BCRC 22015 / CBS 2517 / CECT 1963 / NBRC 1671 / NRRL Y-8276</strain>
    </source>
</reference>
<dbReference type="InterPro" id="IPR002908">
    <property type="entry name" value="Frataxin/CyaY"/>
</dbReference>
<dbReference type="PROSITE" id="PS50810">
    <property type="entry name" value="FRATAXIN_2"/>
    <property type="match status" value="1"/>
</dbReference>
<gene>
    <name evidence="13" type="primary">KAFR0A06890</name>
    <name evidence="13" type="ORF">KAFR_0A06890</name>
</gene>
<dbReference type="FunCoup" id="H2AP24">
    <property type="interactions" value="430"/>
</dbReference>
<dbReference type="SMART" id="SM01219">
    <property type="entry name" value="Frataxin_Cyay"/>
    <property type="match status" value="1"/>
</dbReference>
<dbReference type="eggNOG" id="KOG3413">
    <property type="taxonomic scope" value="Eukaryota"/>
</dbReference>
<name>H2AP24_KAZAF</name>
<sequence length="176" mass="20497">MLRQTWRLFNIGALSLVTRRAYIPLKRISLIQRRRLNLAISHRFYSASSTTGNKIPDEVANLPLQTYHQESDKFLDDLLDKLEFLSEKYPNEVPDIELNHGVMTLEVAKIGTYVINKQPPNKQIWLASPVSGPDRFDFYRGDWISLRNNLKLRDVLHQELKEVLPSTETFNFEAEV</sequence>
<evidence type="ECO:0000256" key="12">
    <source>
        <dbReference type="ARBA" id="ARBA00047990"/>
    </source>
</evidence>
<keyword evidence="9" id="KW-0408">Iron</keyword>
<dbReference type="RefSeq" id="XP_003955259.1">
    <property type="nucleotide sequence ID" value="XM_003955210.1"/>
</dbReference>
<dbReference type="GO" id="GO:0051537">
    <property type="term" value="F:2 iron, 2 sulfur cluster binding"/>
    <property type="evidence" value="ECO:0007669"/>
    <property type="project" value="TreeGrafter"/>
</dbReference>
<dbReference type="GO" id="GO:0006879">
    <property type="term" value="P:intracellular iron ion homeostasis"/>
    <property type="evidence" value="ECO:0007669"/>
    <property type="project" value="UniProtKB-KW"/>
</dbReference>
<dbReference type="GeneID" id="13887063"/>
<dbReference type="SUPFAM" id="SSF55387">
    <property type="entry name" value="Frataxin/Nqo15-like"/>
    <property type="match status" value="1"/>
</dbReference>
<dbReference type="GO" id="GO:0006826">
    <property type="term" value="P:iron ion transport"/>
    <property type="evidence" value="ECO:0007669"/>
    <property type="project" value="UniProtKB-KW"/>
</dbReference>
<evidence type="ECO:0000256" key="1">
    <source>
        <dbReference type="ARBA" id="ARBA00004173"/>
    </source>
</evidence>
<dbReference type="NCBIfam" id="TIGR03422">
    <property type="entry name" value="mito_frataxin"/>
    <property type="match status" value="1"/>
</dbReference>
<keyword evidence="7" id="KW-0809">Transit peptide</keyword>
<comment type="similarity">
    <text evidence="2">Belongs to the frataxin family.</text>
</comment>
<dbReference type="PANTHER" id="PTHR16821">
    <property type="entry name" value="FRATAXIN"/>
    <property type="match status" value="1"/>
</dbReference>
<dbReference type="PANTHER" id="PTHR16821:SF2">
    <property type="entry name" value="FRATAXIN, MITOCHONDRIAL"/>
    <property type="match status" value="1"/>
</dbReference>
<evidence type="ECO:0000256" key="11">
    <source>
        <dbReference type="ARBA" id="ARBA00023128"/>
    </source>
</evidence>
<evidence type="ECO:0000256" key="9">
    <source>
        <dbReference type="ARBA" id="ARBA00023004"/>
    </source>
</evidence>
<dbReference type="GO" id="GO:0005759">
    <property type="term" value="C:mitochondrial matrix"/>
    <property type="evidence" value="ECO:0007669"/>
    <property type="project" value="EnsemblFungi"/>
</dbReference>
<keyword evidence="6" id="KW-0410">Iron transport</keyword>
<evidence type="ECO:0000256" key="10">
    <source>
        <dbReference type="ARBA" id="ARBA00023065"/>
    </source>
</evidence>
<dbReference type="EC" id="1.16.3.1" evidence="3"/>